<sequence length="65" mass="6622">MVSVKFAATVFAAVCAAFPVLAAPFAQPTDAAFLGPADSLEVFVPRARPTDAAFLTPTAVPRATA</sequence>
<evidence type="ECO:0000313" key="3">
    <source>
        <dbReference type="Proteomes" id="UP000015241"/>
    </source>
</evidence>
<keyword evidence="3" id="KW-1185">Reference proteome</keyword>
<keyword evidence="1" id="KW-0732">Signal</keyword>
<dbReference type="InParanoid" id="S8DLT6"/>
<name>S8DLT6_FOMSC</name>
<accession>S8DLT6</accession>
<feature type="chain" id="PRO_5004549626" evidence="1">
    <location>
        <begin position="23"/>
        <end position="65"/>
    </location>
</feature>
<evidence type="ECO:0000256" key="1">
    <source>
        <dbReference type="SAM" id="SignalP"/>
    </source>
</evidence>
<dbReference type="HOGENOM" id="CLU_2849718_0_0_1"/>
<dbReference type="EMBL" id="KE504263">
    <property type="protein sequence ID" value="EPS93647.1"/>
    <property type="molecule type" value="Genomic_DNA"/>
</dbReference>
<dbReference type="AlphaFoldDB" id="S8DLT6"/>
<gene>
    <name evidence="2" type="ORF">FOMPIDRAFT_1026460</name>
</gene>
<evidence type="ECO:0000313" key="2">
    <source>
        <dbReference type="EMBL" id="EPS93647.1"/>
    </source>
</evidence>
<reference evidence="2 3" key="1">
    <citation type="journal article" date="2012" name="Science">
        <title>The Paleozoic origin of enzymatic lignin decomposition reconstructed from 31 fungal genomes.</title>
        <authorList>
            <person name="Floudas D."/>
            <person name="Binder M."/>
            <person name="Riley R."/>
            <person name="Barry K."/>
            <person name="Blanchette R.A."/>
            <person name="Henrissat B."/>
            <person name="Martinez A.T."/>
            <person name="Otillar R."/>
            <person name="Spatafora J.W."/>
            <person name="Yadav J.S."/>
            <person name="Aerts A."/>
            <person name="Benoit I."/>
            <person name="Boyd A."/>
            <person name="Carlson A."/>
            <person name="Copeland A."/>
            <person name="Coutinho P.M."/>
            <person name="de Vries R.P."/>
            <person name="Ferreira P."/>
            <person name="Findley K."/>
            <person name="Foster B."/>
            <person name="Gaskell J."/>
            <person name="Glotzer D."/>
            <person name="Gorecki P."/>
            <person name="Heitman J."/>
            <person name="Hesse C."/>
            <person name="Hori C."/>
            <person name="Igarashi K."/>
            <person name="Jurgens J.A."/>
            <person name="Kallen N."/>
            <person name="Kersten P."/>
            <person name="Kohler A."/>
            <person name="Kuees U."/>
            <person name="Kumar T.K.A."/>
            <person name="Kuo A."/>
            <person name="LaButti K."/>
            <person name="Larrondo L.F."/>
            <person name="Lindquist E."/>
            <person name="Ling A."/>
            <person name="Lombard V."/>
            <person name="Lucas S."/>
            <person name="Lundell T."/>
            <person name="Martin R."/>
            <person name="McLaughlin D.J."/>
            <person name="Morgenstern I."/>
            <person name="Morin E."/>
            <person name="Murat C."/>
            <person name="Nagy L.G."/>
            <person name="Nolan M."/>
            <person name="Ohm R.A."/>
            <person name="Patyshakuliyeva A."/>
            <person name="Rokas A."/>
            <person name="Ruiz-Duenas F.J."/>
            <person name="Sabat G."/>
            <person name="Salamov A."/>
            <person name="Samejima M."/>
            <person name="Schmutz J."/>
            <person name="Slot J.C."/>
            <person name="St John F."/>
            <person name="Stenlid J."/>
            <person name="Sun H."/>
            <person name="Sun S."/>
            <person name="Syed K."/>
            <person name="Tsang A."/>
            <person name="Wiebenga A."/>
            <person name="Young D."/>
            <person name="Pisabarro A."/>
            <person name="Eastwood D.C."/>
            <person name="Martin F."/>
            <person name="Cullen D."/>
            <person name="Grigoriev I.V."/>
            <person name="Hibbett D.S."/>
        </authorList>
    </citation>
    <scope>NUCLEOTIDE SEQUENCE</scope>
    <source>
        <strain evidence="3">FP-58527</strain>
    </source>
</reference>
<proteinExistence type="predicted"/>
<protein>
    <submittedName>
        <fullName evidence="2">Uncharacterized protein</fullName>
    </submittedName>
</protein>
<feature type="signal peptide" evidence="1">
    <location>
        <begin position="1"/>
        <end position="22"/>
    </location>
</feature>
<dbReference type="Proteomes" id="UP000015241">
    <property type="component" value="Unassembled WGS sequence"/>
</dbReference>
<organism evidence="2 3">
    <name type="scientific">Fomitopsis schrenkii</name>
    <name type="common">Brown rot fungus</name>
    <dbReference type="NCBI Taxonomy" id="2126942"/>
    <lineage>
        <taxon>Eukaryota</taxon>
        <taxon>Fungi</taxon>
        <taxon>Dikarya</taxon>
        <taxon>Basidiomycota</taxon>
        <taxon>Agaricomycotina</taxon>
        <taxon>Agaricomycetes</taxon>
        <taxon>Polyporales</taxon>
        <taxon>Fomitopsis</taxon>
    </lineage>
</organism>